<accession>A0A1G7LKY3</accession>
<keyword evidence="2" id="KW-1185">Reference proteome</keyword>
<dbReference type="Proteomes" id="UP000198748">
    <property type="component" value="Unassembled WGS sequence"/>
</dbReference>
<gene>
    <name evidence="1" type="ORF">SAMN04487996_11120</name>
</gene>
<sequence>MIAALLRHLRVVVISPVEKPAFSVHLTALPSEFQPQLVSLLPGKYSKSRSNAVRHVI</sequence>
<protein>
    <submittedName>
        <fullName evidence="1">Uncharacterized protein</fullName>
    </submittedName>
</protein>
<proteinExistence type="predicted"/>
<dbReference type="EMBL" id="FNAN01000011">
    <property type="protein sequence ID" value="SDF50202.1"/>
    <property type="molecule type" value="Genomic_DNA"/>
</dbReference>
<evidence type="ECO:0000313" key="1">
    <source>
        <dbReference type="EMBL" id="SDF50202.1"/>
    </source>
</evidence>
<organism evidence="1 2">
    <name type="scientific">Dyadobacter soli</name>
    <dbReference type="NCBI Taxonomy" id="659014"/>
    <lineage>
        <taxon>Bacteria</taxon>
        <taxon>Pseudomonadati</taxon>
        <taxon>Bacteroidota</taxon>
        <taxon>Cytophagia</taxon>
        <taxon>Cytophagales</taxon>
        <taxon>Spirosomataceae</taxon>
        <taxon>Dyadobacter</taxon>
    </lineage>
</organism>
<evidence type="ECO:0000313" key="2">
    <source>
        <dbReference type="Proteomes" id="UP000198748"/>
    </source>
</evidence>
<dbReference type="AlphaFoldDB" id="A0A1G7LKY3"/>
<name>A0A1G7LKY3_9BACT</name>
<reference evidence="2" key="1">
    <citation type="submission" date="2016-10" db="EMBL/GenBank/DDBJ databases">
        <authorList>
            <person name="Varghese N."/>
            <person name="Submissions S."/>
        </authorList>
    </citation>
    <scope>NUCLEOTIDE SEQUENCE [LARGE SCALE GENOMIC DNA]</scope>
    <source>
        <strain evidence="2">DSM 25329</strain>
    </source>
</reference>